<reference evidence="9 10" key="1">
    <citation type="submission" date="2020-03" db="EMBL/GenBank/DDBJ databases">
        <title>WGS of the type strain of Planosporangium spp.</title>
        <authorList>
            <person name="Thawai C."/>
        </authorList>
    </citation>
    <scope>NUCLEOTIDE SEQUENCE [LARGE SCALE GENOMIC DNA]</scope>
    <source>
        <strain evidence="9 10">TBRC 5610</strain>
    </source>
</reference>
<dbReference type="Pfam" id="PF00672">
    <property type="entry name" value="HAMP"/>
    <property type="match status" value="1"/>
</dbReference>
<dbReference type="InterPro" id="IPR004090">
    <property type="entry name" value="Chemotax_Me-accpt_rcpt"/>
</dbReference>
<dbReference type="Gene3D" id="1.10.287.950">
    <property type="entry name" value="Methyl-accepting chemotaxis protein"/>
    <property type="match status" value="1"/>
</dbReference>
<evidence type="ECO:0000256" key="4">
    <source>
        <dbReference type="ARBA" id="ARBA00029447"/>
    </source>
</evidence>
<dbReference type="SMART" id="SM00283">
    <property type="entry name" value="MA"/>
    <property type="match status" value="1"/>
</dbReference>
<feature type="transmembrane region" description="Helical" evidence="6">
    <location>
        <begin position="24"/>
        <end position="44"/>
    </location>
</feature>
<dbReference type="SMART" id="SM00304">
    <property type="entry name" value="HAMP"/>
    <property type="match status" value="2"/>
</dbReference>
<evidence type="ECO:0000256" key="3">
    <source>
        <dbReference type="ARBA" id="ARBA00023224"/>
    </source>
</evidence>
<feature type="transmembrane region" description="Helical" evidence="6">
    <location>
        <begin position="204"/>
        <end position="223"/>
    </location>
</feature>
<evidence type="ECO:0000313" key="10">
    <source>
        <dbReference type="Proteomes" id="UP000722989"/>
    </source>
</evidence>
<evidence type="ECO:0000259" key="8">
    <source>
        <dbReference type="PROSITE" id="PS50885"/>
    </source>
</evidence>
<dbReference type="PANTHER" id="PTHR32089">
    <property type="entry name" value="METHYL-ACCEPTING CHEMOTAXIS PROTEIN MCPB"/>
    <property type="match status" value="1"/>
</dbReference>
<dbReference type="Pfam" id="PF00015">
    <property type="entry name" value="MCPsignal"/>
    <property type="match status" value="1"/>
</dbReference>
<dbReference type="PRINTS" id="PR00260">
    <property type="entry name" value="CHEMTRNSDUCR"/>
</dbReference>
<evidence type="ECO:0000256" key="2">
    <source>
        <dbReference type="ARBA" id="ARBA00022989"/>
    </source>
</evidence>
<gene>
    <name evidence="9" type="ORF">HC031_24305</name>
</gene>
<organism evidence="9 10">
    <name type="scientific">Planosporangium thailandense</name>
    <dbReference type="NCBI Taxonomy" id="765197"/>
    <lineage>
        <taxon>Bacteria</taxon>
        <taxon>Bacillati</taxon>
        <taxon>Actinomycetota</taxon>
        <taxon>Actinomycetes</taxon>
        <taxon>Micromonosporales</taxon>
        <taxon>Micromonosporaceae</taxon>
        <taxon>Planosporangium</taxon>
    </lineage>
</organism>
<dbReference type="SUPFAM" id="SSF58104">
    <property type="entry name" value="Methyl-accepting chemotaxis protein (MCP) signaling domain"/>
    <property type="match status" value="1"/>
</dbReference>
<name>A0ABX0Y5X1_9ACTN</name>
<dbReference type="InterPro" id="IPR004089">
    <property type="entry name" value="MCPsignal_dom"/>
</dbReference>
<dbReference type="InterPro" id="IPR024478">
    <property type="entry name" value="HlyB_4HB_MCP"/>
</dbReference>
<keyword evidence="3 5" id="KW-0807">Transducer</keyword>
<evidence type="ECO:0000256" key="6">
    <source>
        <dbReference type="SAM" id="Phobius"/>
    </source>
</evidence>
<proteinExistence type="inferred from homology"/>
<keyword evidence="6" id="KW-0472">Membrane</keyword>
<dbReference type="PANTHER" id="PTHR32089:SF112">
    <property type="entry name" value="LYSOZYME-LIKE PROTEIN-RELATED"/>
    <property type="match status" value="1"/>
</dbReference>
<evidence type="ECO:0000259" key="7">
    <source>
        <dbReference type="PROSITE" id="PS50111"/>
    </source>
</evidence>
<keyword evidence="10" id="KW-1185">Reference proteome</keyword>
<evidence type="ECO:0000313" key="9">
    <source>
        <dbReference type="EMBL" id="NJC72818.1"/>
    </source>
</evidence>
<dbReference type="Proteomes" id="UP000722989">
    <property type="component" value="Unassembled WGS sequence"/>
</dbReference>
<evidence type="ECO:0000256" key="5">
    <source>
        <dbReference type="PROSITE-ProRule" id="PRU00284"/>
    </source>
</evidence>
<accession>A0ABX0Y5X1</accession>
<feature type="domain" description="Methyl-accepting transducer" evidence="7">
    <location>
        <begin position="281"/>
        <end position="524"/>
    </location>
</feature>
<dbReference type="PROSITE" id="PS50885">
    <property type="entry name" value="HAMP"/>
    <property type="match status" value="1"/>
</dbReference>
<dbReference type="EMBL" id="JAATVY010000022">
    <property type="protein sequence ID" value="NJC72818.1"/>
    <property type="molecule type" value="Genomic_DNA"/>
</dbReference>
<dbReference type="Pfam" id="PF12729">
    <property type="entry name" value="4HB_MCP_1"/>
    <property type="match status" value="1"/>
</dbReference>
<dbReference type="PROSITE" id="PS50111">
    <property type="entry name" value="CHEMOTAXIS_TRANSDUC_2"/>
    <property type="match status" value="1"/>
</dbReference>
<evidence type="ECO:0000256" key="1">
    <source>
        <dbReference type="ARBA" id="ARBA00022692"/>
    </source>
</evidence>
<dbReference type="InterPro" id="IPR003660">
    <property type="entry name" value="HAMP_dom"/>
</dbReference>
<dbReference type="RefSeq" id="WP_167927729.1">
    <property type="nucleotide sequence ID" value="NZ_JAATVY010000022.1"/>
</dbReference>
<dbReference type="CDD" id="cd06225">
    <property type="entry name" value="HAMP"/>
    <property type="match status" value="1"/>
</dbReference>
<keyword evidence="1 6" id="KW-0812">Transmembrane</keyword>
<comment type="caution">
    <text evidence="9">The sequence shown here is derived from an EMBL/GenBank/DDBJ whole genome shotgun (WGS) entry which is preliminary data.</text>
</comment>
<comment type="similarity">
    <text evidence="4">Belongs to the methyl-accepting chemotaxis (MCP) protein family.</text>
</comment>
<feature type="domain" description="HAMP" evidence="8">
    <location>
        <begin position="224"/>
        <end position="276"/>
    </location>
</feature>
<sequence>MGTDTSPGRRRTNWFVDQSLTTKFFASVLVACLTTGVVLIVSLIHMATLRDSARQIQTEAISPMLKVSEVRRAYLQSRVDSLADQTLATDASSTEHQAWLKDVTAMNDALAAYGKTALTADERATLDDLTTNWNSFTDIVSNQLIPLGWAGKKAEFAAIRSQQVKPIATQIQADVDKLIGSAQKRVTTQMQINSDDYDTARTTVVVTAVIGMVLAALLALLTVRSIIHAVRKVSAVVDRISVGDLTHSADVDAGDELGRMARGLDLATERLRQMVGAVADSAHTLAGSGEELTAVSQQIAASSEETSTQAAVVSQAAEHISRNVQTLASGAEQMGASIGEISSNATEAARVAQDAVQAAASASTTINQLGTSSAEIGNVIKLITSIAEQTNLLALNATIEAARAGEAGKGFAVVASEVKDLAQETARATENIARRIHVIQDDAGHAVEAITHIGEIIGRINDYSTLIASAVEEQSATTSEMVRNVAEASTGATDIAGNITGVASAAQSTNAGIAETNRAASDLARMGAELQELVSRFTY</sequence>
<keyword evidence="2 6" id="KW-1133">Transmembrane helix</keyword>
<protein>
    <submittedName>
        <fullName evidence="9">Methyl-accepting chemotaxis protein</fullName>
    </submittedName>
</protein>